<dbReference type="InterPro" id="IPR011989">
    <property type="entry name" value="ARM-like"/>
</dbReference>
<protein>
    <recommendedName>
        <fullName evidence="3">HEAT repeat protein</fullName>
    </recommendedName>
</protein>
<dbReference type="EMBL" id="CP036289">
    <property type="protein sequence ID" value="QDU73118.1"/>
    <property type="molecule type" value="Genomic_DNA"/>
</dbReference>
<dbReference type="AlphaFoldDB" id="A0A518C1M0"/>
<name>A0A518C1M0_9BACT</name>
<dbReference type="Gene3D" id="1.25.10.10">
    <property type="entry name" value="Leucine-rich Repeat Variant"/>
    <property type="match status" value="1"/>
</dbReference>
<dbReference type="Proteomes" id="UP000318626">
    <property type="component" value="Chromosome"/>
</dbReference>
<gene>
    <name evidence="1" type="ORF">Pan97_00850</name>
</gene>
<dbReference type="InterPro" id="IPR016024">
    <property type="entry name" value="ARM-type_fold"/>
</dbReference>
<evidence type="ECO:0000313" key="2">
    <source>
        <dbReference type="Proteomes" id="UP000318626"/>
    </source>
</evidence>
<dbReference type="OrthoDB" id="7860049at2"/>
<reference evidence="2" key="1">
    <citation type="submission" date="2019-02" db="EMBL/GenBank/DDBJ databases">
        <title>Deep-cultivation of Planctomycetes and their phenomic and genomic characterization uncovers novel biology.</title>
        <authorList>
            <person name="Wiegand S."/>
            <person name="Jogler M."/>
            <person name="Boedeker C."/>
            <person name="Pinto D."/>
            <person name="Vollmers J."/>
            <person name="Rivas-Marin E."/>
            <person name="Kohn T."/>
            <person name="Peeters S.H."/>
            <person name="Heuer A."/>
            <person name="Rast P."/>
            <person name="Oberbeckmann S."/>
            <person name="Bunk B."/>
            <person name="Jeske O."/>
            <person name="Meyerdierks A."/>
            <person name="Storesund J.E."/>
            <person name="Kallscheuer N."/>
            <person name="Luecker S."/>
            <person name="Lage O.M."/>
            <person name="Pohl T."/>
            <person name="Merkel B.J."/>
            <person name="Hornburger P."/>
            <person name="Mueller R.-W."/>
            <person name="Bruemmer F."/>
            <person name="Labrenz M."/>
            <person name="Spormann A.M."/>
            <person name="Op den Camp H."/>
            <person name="Overmann J."/>
            <person name="Amann R."/>
            <person name="Jetten M.S.M."/>
            <person name="Mascher T."/>
            <person name="Medema M.H."/>
            <person name="Devos D.P."/>
            <person name="Kaster A.-K."/>
            <person name="Ovreas L."/>
            <person name="Rohde M."/>
            <person name="Galperin M.Y."/>
            <person name="Jogler C."/>
        </authorList>
    </citation>
    <scope>NUCLEOTIDE SEQUENCE [LARGE SCALE GENOMIC DNA]</scope>
    <source>
        <strain evidence="2">Pan97</strain>
    </source>
</reference>
<organism evidence="1 2">
    <name type="scientific">Bremerella volcania</name>
    <dbReference type="NCBI Taxonomy" id="2527984"/>
    <lineage>
        <taxon>Bacteria</taxon>
        <taxon>Pseudomonadati</taxon>
        <taxon>Planctomycetota</taxon>
        <taxon>Planctomycetia</taxon>
        <taxon>Pirellulales</taxon>
        <taxon>Pirellulaceae</taxon>
        <taxon>Bremerella</taxon>
    </lineage>
</organism>
<evidence type="ECO:0000313" key="1">
    <source>
        <dbReference type="EMBL" id="QDU73118.1"/>
    </source>
</evidence>
<dbReference type="SUPFAM" id="SSF48371">
    <property type="entry name" value="ARM repeat"/>
    <property type="match status" value="1"/>
</dbReference>
<sequence length="173" mass="19475">MEILNSLRKFDGKHTDVLEQLAARVPRDQESLAQLLAAAEHDDKAIQVAATWLLKRWSDESEPLVESCAADLIALLRISSYWEVQLHLLQILSVVSLPRGSIAALKKVLPDLASDENKLVRAWTCSVFAAIGDCQPRFQKDALEVLSRAEEDEAASVRARVRQIRKCYRWARA</sequence>
<keyword evidence="2" id="KW-1185">Reference proteome</keyword>
<evidence type="ECO:0008006" key="3">
    <source>
        <dbReference type="Google" id="ProtNLM"/>
    </source>
</evidence>
<dbReference type="KEGG" id="bvo:Pan97_00850"/>
<proteinExistence type="predicted"/>
<dbReference type="RefSeq" id="WP_144969681.1">
    <property type="nucleotide sequence ID" value="NZ_CP036289.1"/>
</dbReference>
<accession>A0A518C1M0</accession>